<feature type="compositionally biased region" description="Low complexity" evidence="1">
    <location>
        <begin position="76"/>
        <end position="103"/>
    </location>
</feature>
<evidence type="ECO:0000256" key="1">
    <source>
        <dbReference type="SAM" id="MobiDB-lite"/>
    </source>
</evidence>
<comment type="caution">
    <text evidence="3">The sequence shown here is derived from an EMBL/GenBank/DDBJ whole genome shotgun (WGS) entry which is preliminary data.</text>
</comment>
<dbReference type="GO" id="GO:0000938">
    <property type="term" value="C:GARP complex"/>
    <property type="evidence" value="ECO:0007669"/>
    <property type="project" value="InterPro"/>
</dbReference>
<evidence type="ECO:0000313" key="3">
    <source>
        <dbReference type="EMBL" id="ORZ41138.1"/>
    </source>
</evidence>
<dbReference type="GO" id="GO:0042147">
    <property type="term" value="P:retrograde transport, endosome to Golgi"/>
    <property type="evidence" value="ECO:0007669"/>
    <property type="project" value="InterPro"/>
</dbReference>
<feature type="region of interest" description="Disordered" evidence="1">
    <location>
        <begin position="1"/>
        <end position="103"/>
    </location>
</feature>
<feature type="compositionally biased region" description="Pro residues" evidence="1">
    <location>
        <begin position="44"/>
        <end position="54"/>
    </location>
</feature>
<feature type="region of interest" description="Disordered" evidence="1">
    <location>
        <begin position="605"/>
        <end position="640"/>
    </location>
</feature>
<dbReference type="STRING" id="765915.A0A1Y2I2N7"/>
<proteinExistence type="predicted"/>
<evidence type="ECO:0000313" key="4">
    <source>
        <dbReference type="Proteomes" id="UP000193411"/>
    </source>
</evidence>
<organism evidence="3 4">
    <name type="scientific">Catenaria anguillulae PL171</name>
    <dbReference type="NCBI Taxonomy" id="765915"/>
    <lineage>
        <taxon>Eukaryota</taxon>
        <taxon>Fungi</taxon>
        <taxon>Fungi incertae sedis</taxon>
        <taxon>Blastocladiomycota</taxon>
        <taxon>Blastocladiomycetes</taxon>
        <taxon>Blastocladiales</taxon>
        <taxon>Catenariaceae</taxon>
        <taxon>Catenaria</taxon>
    </lineage>
</organism>
<dbReference type="EMBL" id="MCFL01000001">
    <property type="protein sequence ID" value="ORZ41138.1"/>
    <property type="molecule type" value="Genomic_DNA"/>
</dbReference>
<protein>
    <submittedName>
        <fullName evidence="3">Vps53-like protein</fullName>
    </submittedName>
</protein>
<dbReference type="GO" id="GO:0005829">
    <property type="term" value="C:cytosol"/>
    <property type="evidence" value="ECO:0007669"/>
    <property type="project" value="GOC"/>
</dbReference>
<dbReference type="Pfam" id="PF04100">
    <property type="entry name" value="Vps53_N"/>
    <property type="match status" value="1"/>
</dbReference>
<feature type="compositionally biased region" description="Pro residues" evidence="1">
    <location>
        <begin position="1"/>
        <end position="24"/>
    </location>
</feature>
<feature type="compositionally biased region" description="Polar residues" evidence="1">
    <location>
        <begin position="151"/>
        <end position="162"/>
    </location>
</feature>
<dbReference type="PANTHER" id="PTHR12820">
    <property type="entry name" value="VACUOLAR SORTING PROTEIN 53"/>
    <property type="match status" value="1"/>
</dbReference>
<name>A0A1Y2I2N7_9FUNG</name>
<dbReference type="InterPro" id="IPR007234">
    <property type="entry name" value="Vps53_N"/>
</dbReference>
<feature type="compositionally biased region" description="Polar residues" evidence="1">
    <location>
        <begin position="57"/>
        <end position="75"/>
    </location>
</feature>
<keyword evidence="4" id="KW-1185">Reference proteome</keyword>
<evidence type="ECO:0000259" key="2">
    <source>
        <dbReference type="Pfam" id="PF04100"/>
    </source>
</evidence>
<feature type="compositionally biased region" description="Low complexity" evidence="1">
    <location>
        <begin position="605"/>
        <end position="631"/>
    </location>
</feature>
<reference evidence="3 4" key="1">
    <citation type="submission" date="2016-07" db="EMBL/GenBank/DDBJ databases">
        <title>Pervasive Adenine N6-methylation of Active Genes in Fungi.</title>
        <authorList>
            <consortium name="DOE Joint Genome Institute"/>
            <person name="Mondo S.J."/>
            <person name="Dannebaum R.O."/>
            <person name="Kuo R.C."/>
            <person name="Labutti K."/>
            <person name="Haridas S."/>
            <person name="Kuo A."/>
            <person name="Salamov A."/>
            <person name="Ahrendt S.R."/>
            <person name="Lipzen A."/>
            <person name="Sullivan W."/>
            <person name="Andreopoulos W.B."/>
            <person name="Clum A."/>
            <person name="Lindquist E."/>
            <person name="Daum C."/>
            <person name="Ramamoorthy G.K."/>
            <person name="Gryganskyi A."/>
            <person name="Culley D."/>
            <person name="Magnuson J.K."/>
            <person name="James T.Y."/>
            <person name="O'Malley M.A."/>
            <person name="Stajich J.E."/>
            <person name="Spatafora J.W."/>
            <person name="Visel A."/>
            <person name="Grigoriev I.V."/>
        </authorList>
    </citation>
    <scope>NUCLEOTIDE SEQUENCE [LARGE SCALE GENOMIC DNA]</scope>
    <source>
        <strain evidence="3 4">PL171</strain>
    </source>
</reference>
<gene>
    <name evidence="3" type="ORF">BCR44DRAFT_1494687</name>
</gene>
<dbReference type="OrthoDB" id="10261632at2759"/>
<feature type="non-terminal residue" evidence="3">
    <location>
        <position position="640"/>
    </location>
</feature>
<feature type="region of interest" description="Disordered" evidence="1">
    <location>
        <begin position="151"/>
        <end position="175"/>
    </location>
</feature>
<accession>A0A1Y2I2N7</accession>
<dbReference type="PANTHER" id="PTHR12820:SF0">
    <property type="entry name" value="VACUOLAR PROTEIN SORTING-ASSOCIATED PROTEIN 53 HOMOLOG"/>
    <property type="match status" value="1"/>
</dbReference>
<feature type="domain" description="Vps53 N-terminal" evidence="2">
    <location>
        <begin position="108"/>
        <end position="493"/>
    </location>
</feature>
<dbReference type="Proteomes" id="UP000193411">
    <property type="component" value="Unassembled WGS sequence"/>
</dbReference>
<dbReference type="AlphaFoldDB" id="A0A1Y2I2N7"/>
<dbReference type="InterPro" id="IPR039766">
    <property type="entry name" value="Vps53"/>
</dbReference>
<sequence length="640" mass="67789">MPPPPNYSAPPSPSTATLPPPPAPANRGGSTLSPNRGAGGSLLVPPPPPPPPPSLGKTPSSFALFTATPSSSNLFSSTASPTSPSNSAKQHENSLLNASSSSPLDDPRFDAVSHVNLLFPNQSSIAQIDSLLSTLRRRVAALDDKIQDNLRQQTGSAASEATSGDGPAASSVAGGTTAASANELELVTKAMQELVGHIVSIKEKSKESERVVVDMTRDIKSLDYAKRNLTQSMAVLRRLSMLSLAVKQLKEHASRREYRQIVPLLQAIRQLETHFRSYRNVPKVAQLINSLHFIQSDLRKQILDLFDASFTSQAQLQPTADRNVLHEACLVLDGLEPSGRQQLLDWYASLVLREYRTLFNGKDELTSLENVPRRFSWLKRYLKLYDDDHSAIFPGPWRADHDICCKFATDTRQGLMDAAQNAPKDKETGSAVKLLAKTMKATVEFEQLLTSRWTTVAQGEVPTQYGIMSEALEPYLAPMIEAEERRIAEVVGGFAGQLAVDEGNSSVLASSTELFVLYKDVLATVTKLSRGRLVAELAKSVLAKYLDKYAEMITGMAAGIAGTGGSASSTAAAVAGGMMGVLTGGSSKPLGSFLGALGSNAAATAGSGAEGRSTQGSASGTGSGPSSAHGSLMNVSLGGA</sequence>